<protein>
    <submittedName>
        <fullName evidence="1">Uncharacterized protein</fullName>
    </submittedName>
</protein>
<dbReference type="GeneID" id="6186726"/>
<dbReference type="EMBL" id="EU545650">
    <property type="protein sequence ID" value="ACB37235.1"/>
    <property type="molecule type" value="Genomic_DNA"/>
</dbReference>
<evidence type="ECO:0000313" key="2">
    <source>
        <dbReference type="Proteomes" id="UP000008691"/>
    </source>
</evidence>
<accession>B2CRH8</accession>
<sequence length="82" mass="9627">MYMDEIEKIIEKTKKILKEKYGEHKIVITGIHIEKIVGRNEYAVTVNFNAIKDTKEGKIVIEQKMVITNTIIKFTKENKYIV</sequence>
<organism evidence="1 2">
    <name type="scientific">Betalipothrixvirus uzonense</name>
    <dbReference type="NCBI Taxonomy" id="512792"/>
    <lineage>
        <taxon>Viruses</taxon>
        <taxon>Adnaviria</taxon>
        <taxon>Zilligvirae</taxon>
        <taxon>Taleaviricota</taxon>
        <taxon>Tokiviricetes</taxon>
        <taxon>Ligamenvirales</taxon>
        <taxon>Lipothrixviridae</taxon>
        <taxon>Betalipothrixvirus</taxon>
    </lineage>
</organism>
<proteinExistence type="predicted"/>
<keyword evidence="2" id="KW-1185">Reference proteome</keyword>
<name>B2CRH8_9VIRU</name>
<dbReference type="Proteomes" id="UP000008691">
    <property type="component" value="Segment"/>
</dbReference>
<dbReference type="RefSeq" id="YP_001798519.1">
    <property type="nucleotide sequence ID" value="NC_010537.1"/>
</dbReference>
<reference evidence="1 2" key="1">
    <citation type="journal article" date="2008" name="Res. Microbiol.">
        <title>Viruses in acidic geothermal environments of the Kamchatka Peninsula.</title>
        <authorList>
            <person name="Bize A."/>
            <person name="Peng X."/>
            <person name="Prokofeva M."/>
            <person name="Maclellan K."/>
            <person name="Lucas S."/>
            <person name="Forterre P."/>
            <person name="Garrett R.A."/>
            <person name="Bonch-Osmolovskaya E.A."/>
            <person name="Prangishvili D."/>
        </authorList>
    </citation>
    <scope>NUCLEOTIDE SEQUENCE [LARGE SCALE GENOMIC DNA]</scope>
</reference>
<evidence type="ECO:0000313" key="1">
    <source>
        <dbReference type="EMBL" id="ACB37235.1"/>
    </source>
</evidence>
<dbReference type="KEGG" id="vg:6186726"/>